<feature type="compositionally biased region" description="Low complexity" evidence="1">
    <location>
        <begin position="66"/>
        <end position="93"/>
    </location>
</feature>
<dbReference type="EMBL" id="JAIWYP010000012">
    <property type="protein sequence ID" value="KAH3725367.1"/>
    <property type="molecule type" value="Genomic_DNA"/>
</dbReference>
<feature type="compositionally biased region" description="Polar residues" evidence="1">
    <location>
        <begin position="28"/>
        <end position="65"/>
    </location>
</feature>
<accession>A0A9D4HLY0</accession>
<dbReference type="AlphaFoldDB" id="A0A9D4HLY0"/>
<evidence type="ECO:0000313" key="3">
    <source>
        <dbReference type="EMBL" id="KAH3725367.1"/>
    </source>
</evidence>
<keyword evidence="2" id="KW-1133">Transmembrane helix</keyword>
<protein>
    <submittedName>
        <fullName evidence="3">Uncharacterized protein</fullName>
    </submittedName>
</protein>
<evidence type="ECO:0000313" key="4">
    <source>
        <dbReference type="Proteomes" id="UP000828390"/>
    </source>
</evidence>
<proteinExistence type="predicted"/>
<evidence type="ECO:0000256" key="2">
    <source>
        <dbReference type="SAM" id="Phobius"/>
    </source>
</evidence>
<keyword evidence="4" id="KW-1185">Reference proteome</keyword>
<sequence>MSQNIGILSWTNDDGQQEKNKRKISRPLSVSETSATPTSPQRTTTEYQPPTNLDTMQTASQSHPMTSATTSAAYKATAATASTSTTDDANKATVSGTSNTNDAYRATASSTSTANEAYTATASSTSTANDAYTTTVSSTSTTNAAYKATAASTSTTNSAYDITASETATYISTSLQIPTGVSSVSPHHPRVNAATISGGVAGVLGLLILVLLVKVYVRQRKIIKERDILMMSMYLTPRQTPLKKHRFKYTASNEELKQEEDVTEQERDSYMEPLVHRQIWQLLDRSPVLTRRAEEKENRKGTMYSSIRISENTAQRLQYIARCLGPNDALLKKQSITSLQTSLNDDYSQVKTPGAKRMELNDAPRWSTDSNHYEFVAGSTVDETEAENTVIYDDVILEQTEQLRYTKPQVGDNFNARMVRSRSTESVLEECRGNNPKRLTTAPRNSTIDIRGSVIDNVKPFTYKLVGEMKLVTNEG</sequence>
<feature type="compositionally biased region" description="Polar residues" evidence="1">
    <location>
        <begin position="1"/>
        <end position="14"/>
    </location>
</feature>
<dbReference type="Proteomes" id="UP000828390">
    <property type="component" value="Unassembled WGS sequence"/>
</dbReference>
<name>A0A9D4HLY0_DREPO</name>
<evidence type="ECO:0000256" key="1">
    <source>
        <dbReference type="SAM" id="MobiDB-lite"/>
    </source>
</evidence>
<feature type="region of interest" description="Disordered" evidence="1">
    <location>
        <begin position="1"/>
        <end position="103"/>
    </location>
</feature>
<gene>
    <name evidence="3" type="ORF">DPMN_051200</name>
</gene>
<organism evidence="3 4">
    <name type="scientific">Dreissena polymorpha</name>
    <name type="common">Zebra mussel</name>
    <name type="synonym">Mytilus polymorpha</name>
    <dbReference type="NCBI Taxonomy" id="45954"/>
    <lineage>
        <taxon>Eukaryota</taxon>
        <taxon>Metazoa</taxon>
        <taxon>Spiralia</taxon>
        <taxon>Lophotrochozoa</taxon>
        <taxon>Mollusca</taxon>
        <taxon>Bivalvia</taxon>
        <taxon>Autobranchia</taxon>
        <taxon>Heteroconchia</taxon>
        <taxon>Euheterodonta</taxon>
        <taxon>Imparidentia</taxon>
        <taxon>Neoheterodontei</taxon>
        <taxon>Myida</taxon>
        <taxon>Dreissenoidea</taxon>
        <taxon>Dreissenidae</taxon>
        <taxon>Dreissena</taxon>
    </lineage>
</organism>
<feature type="transmembrane region" description="Helical" evidence="2">
    <location>
        <begin position="196"/>
        <end position="217"/>
    </location>
</feature>
<comment type="caution">
    <text evidence="3">The sequence shown here is derived from an EMBL/GenBank/DDBJ whole genome shotgun (WGS) entry which is preliminary data.</text>
</comment>
<keyword evidence="2" id="KW-0812">Transmembrane</keyword>
<reference evidence="3" key="1">
    <citation type="journal article" date="2019" name="bioRxiv">
        <title>The Genome of the Zebra Mussel, Dreissena polymorpha: A Resource for Invasive Species Research.</title>
        <authorList>
            <person name="McCartney M.A."/>
            <person name="Auch B."/>
            <person name="Kono T."/>
            <person name="Mallez S."/>
            <person name="Zhang Y."/>
            <person name="Obille A."/>
            <person name="Becker A."/>
            <person name="Abrahante J.E."/>
            <person name="Garbe J."/>
            <person name="Badalamenti J.P."/>
            <person name="Herman A."/>
            <person name="Mangelson H."/>
            <person name="Liachko I."/>
            <person name="Sullivan S."/>
            <person name="Sone E.D."/>
            <person name="Koren S."/>
            <person name="Silverstein K.A.T."/>
            <person name="Beckman K.B."/>
            <person name="Gohl D.M."/>
        </authorList>
    </citation>
    <scope>NUCLEOTIDE SEQUENCE</scope>
    <source>
        <strain evidence="3">Duluth1</strain>
        <tissue evidence="3">Whole animal</tissue>
    </source>
</reference>
<reference evidence="3" key="2">
    <citation type="submission" date="2020-11" db="EMBL/GenBank/DDBJ databases">
        <authorList>
            <person name="McCartney M.A."/>
            <person name="Auch B."/>
            <person name="Kono T."/>
            <person name="Mallez S."/>
            <person name="Becker A."/>
            <person name="Gohl D.M."/>
            <person name="Silverstein K.A.T."/>
            <person name="Koren S."/>
            <person name="Bechman K.B."/>
            <person name="Herman A."/>
            <person name="Abrahante J.E."/>
            <person name="Garbe J."/>
        </authorList>
    </citation>
    <scope>NUCLEOTIDE SEQUENCE</scope>
    <source>
        <strain evidence="3">Duluth1</strain>
        <tissue evidence="3">Whole animal</tissue>
    </source>
</reference>
<keyword evidence="2" id="KW-0472">Membrane</keyword>